<comment type="similarity">
    <text evidence="2 3">Belongs to the TonB-dependent receptor family.</text>
</comment>
<feature type="signal peptide" evidence="4">
    <location>
        <begin position="1"/>
        <end position="20"/>
    </location>
</feature>
<dbReference type="PROSITE" id="PS52016">
    <property type="entry name" value="TONB_DEPENDENT_REC_3"/>
    <property type="match status" value="1"/>
</dbReference>
<dbReference type="InterPro" id="IPR000531">
    <property type="entry name" value="Beta-barrel_TonB"/>
</dbReference>
<evidence type="ECO:0000259" key="5">
    <source>
        <dbReference type="Pfam" id="PF00593"/>
    </source>
</evidence>
<feature type="domain" description="TonB-dependent receptor plug" evidence="6">
    <location>
        <begin position="123"/>
        <end position="227"/>
    </location>
</feature>
<dbReference type="PANTHER" id="PTHR30069:SF29">
    <property type="entry name" value="HEMOGLOBIN AND HEMOGLOBIN-HAPTOGLOBIN-BINDING PROTEIN 1-RELATED"/>
    <property type="match status" value="1"/>
</dbReference>
<evidence type="ECO:0000259" key="6">
    <source>
        <dbReference type="Pfam" id="PF07715"/>
    </source>
</evidence>
<keyword evidence="2" id="KW-1134">Transmembrane beta strand</keyword>
<feature type="chain" id="PRO_5046585602" evidence="4">
    <location>
        <begin position="21"/>
        <end position="789"/>
    </location>
</feature>
<keyword evidence="2" id="KW-0812">Transmembrane</keyword>
<gene>
    <name evidence="7" type="ORF">KW502_09175</name>
</gene>
<accession>A0ABS6W276</accession>
<protein>
    <submittedName>
        <fullName evidence="7">TonB-dependent receptor</fullName>
    </submittedName>
</protein>
<keyword evidence="8" id="KW-1185">Reference proteome</keyword>
<comment type="caution">
    <text evidence="7">The sequence shown here is derived from an EMBL/GenBank/DDBJ whole genome shotgun (WGS) entry which is preliminary data.</text>
</comment>
<keyword evidence="1 4" id="KW-0732">Signal</keyword>
<proteinExistence type="inferred from homology"/>
<dbReference type="Pfam" id="PF00593">
    <property type="entry name" value="TonB_dep_Rec_b-barrel"/>
    <property type="match status" value="1"/>
</dbReference>
<feature type="domain" description="TonB-dependent receptor-like beta-barrel" evidence="5">
    <location>
        <begin position="323"/>
        <end position="760"/>
    </location>
</feature>
<evidence type="ECO:0000256" key="3">
    <source>
        <dbReference type="RuleBase" id="RU003357"/>
    </source>
</evidence>
<keyword evidence="2 3" id="KW-0472">Membrane</keyword>
<evidence type="ECO:0000256" key="4">
    <source>
        <dbReference type="SAM" id="SignalP"/>
    </source>
</evidence>
<keyword evidence="3" id="KW-0798">TonB box</keyword>
<dbReference type="Pfam" id="PF07715">
    <property type="entry name" value="Plug"/>
    <property type="match status" value="1"/>
</dbReference>
<reference evidence="7 8" key="1">
    <citation type="submission" date="2021-07" db="EMBL/GenBank/DDBJ databases">
        <title>Mesonia aestuariivivens sp. nov., isolated from a tidal flat.</title>
        <authorList>
            <person name="Kim Y.-O."/>
            <person name="Yoon J.-H."/>
        </authorList>
    </citation>
    <scope>NUCLEOTIDE SEQUENCE [LARGE SCALE GENOMIC DNA]</scope>
    <source>
        <strain evidence="7 8">JHPTF-M18</strain>
    </source>
</reference>
<sequence>MKIFYSLIALVFLLTQVATGQNDNFSTVKGKVTSQEGELLPGVFVYVINKTYFSETNENGTFELRLPAGKYKLSATNLGYLNQVEEVEVLPNSNLRVNFQLEEDPAMTLDDVEIVGKSALQEVQESSYNVSALNAEALHNTTLDVSQALERVSGVRVRRSGGVGSNTNLMLNGFSGRHVKLFIDGMPMEGFNSAFSINNIPINLAKRIEVYKGVVPINFGSDALGGAINIVTEDGKQNFVDASYSYGSFNTHKSFLNAAYTADSGFTARLTAFQNYSDNDYNVDVRVKNLQTQVFPLEKTNERRFHDMYRNYTLMGKVGFVNTAFADQLLLGFTYGDEYNEIQHPAYMDIAFGQVYETSETLMPSLTYKKDNLFINGLNVAVRGNYNFGEASYIDDAMRNYNWAGDFIEKSEKGEYPPYTRNFYRNRNGSVNANVTYKFKDKHAFTLNNVFNTFSRKRRNEAEPSPSDDYPSENFKNILGAGYKFQPNKKWSTSLFGKYYSNKVNQYADPLAVGEYQKFSKTTDTYGYGLATSYFLTESLQMKASFEKAYRLPVGRELFGNGSNFELGNPDLKPESSKNLNIGANYNWRLTKKQNLNLDASFIYRDIKDFIRRKVTEEGSAQSINEASVKNRGIDLEATYNYAKLFSANASFTYQSLRNKLEYKNGSTSKNLSYDQRIPNMPYLYGNAGFAFYFNRLWDKKDVLSLNYNLLYIHEFSYDYDSFGNSATNRNIPNQIAHDVYLNYSFKNGKYNLSLECKNILNEDLYDNYSLQKPGRSFAIKVRYFLDKF</sequence>
<dbReference type="PANTHER" id="PTHR30069">
    <property type="entry name" value="TONB-DEPENDENT OUTER MEMBRANE RECEPTOR"/>
    <property type="match status" value="1"/>
</dbReference>
<dbReference type="RefSeq" id="WP_219040254.1">
    <property type="nucleotide sequence ID" value="NZ_JAHWDF010000008.1"/>
</dbReference>
<evidence type="ECO:0000256" key="2">
    <source>
        <dbReference type="PROSITE-ProRule" id="PRU01360"/>
    </source>
</evidence>
<evidence type="ECO:0000313" key="7">
    <source>
        <dbReference type="EMBL" id="MBW2961968.1"/>
    </source>
</evidence>
<dbReference type="Proteomes" id="UP000719267">
    <property type="component" value="Unassembled WGS sequence"/>
</dbReference>
<evidence type="ECO:0000256" key="1">
    <source>
        <dbReference type="ARBA" id="ARBA00022729"/>
    </source>
</evidence>
<name>A0ABS6W276_9FLAO</name>
<dbReference type="InterPro" id="IPR012910">
    <property type="entry name" value="Plug_dom"/>
</dbReference>
<dbReference type="Pfam" id="PF13620">
    <property type="entry name" value="CarboxypepD_reg"/>
    <property type="match status" value="1"/>
</dbReference>
<comment type="subcellular location">
    <subcellularLocation>
        <location evidence="2">Cell outer membrane</location>
        <topology evidence="2">Multi-pass membrane protein</topology>
    </subcellularLocation>
</comment>
<organism evidence="7 8">
    <name type="scientific">Mesonia aestuariivivens</name>
    <dbReference type="NCBI Taxonomy" id="2796128"/>
    <lineage>
        <taxon>Bacteria</taxon>
        <taxon>Pseudomonadati</taxon>
        <taxon>Bacteroidota</taxon>
        <taxon>Flavobacteriia</taxon>
        <taxon>Flavobacteriales</taxon>
        <taxon>Flavobacteriaceae</taxon>
        <taxon>Mesonia</taxon>
    </lineage>
</organism>
<dbReference type="EMBL" id="JAHWDF010000008">
    <property type="protein sequence ID" value="MBW2961968.1"/>
    <property type="molecule type" value="Genomic_DNA"/>
</dbReference>
<keyword evidence="2" id="KW-0998">Cell outer membrane</keyword>
<keyword evidence="7" id="KW-0675">Receptor</keyword>
<dbReference type="InterPro" id="IPR039426">
    <property type="entry name" value="TonB-dep_rcpt-like"/>
</dbReference>
<evidence type="ECO:0000313" key="8">
    <source>
        <dbReference type="Proteomes" id="UP000719267"/>
    </source>
</evidence>
<keyword evidence="2" id="KW-0813">Transport</keyword>